<dbReference type="InterPro" id="IPR029055">
    <property type="entry name" value="Ntn_hydrolases_N"/>
</dbReference>
<comment type="pathway">
    <text evidence="1">Amino-acid biosynthesis; L-asparagine biosynthesis; L-asparagine from L-aspartate (L-Gln route): step 1/1.</text>
</comment>
<keyword evidence="6" id="KW-0028">Amino-acid biosynthesis</keyword>
<dbReference type="STRING" id="84029.CROST_23140"/>
<gene>
    <name evidence="9" type="primary">asnO_2</name>
    <name evidence="9" type="ORF">CROST_019870</name>
</gene>
<dbReference type="CDD" id="cd00712">
    <property type="entry name" value="AsnB"/>
    <property type="match status" value="1"/>
</dbReference>
<dbReference type="InterPro" id="IPR014729">
    <property type="entry name" value="Rossmann-like_a/b/a_fold"/>
</dbReference>
<accession>A0A1S8LZ37</accession>
<organism evidence="9 10">
    <name type="scientific">Clostridium felsineum</name>
    <dbReference type="NCBI Taxonomy" id="36839"/>
    <lineage>
        <taxon>Bacteria</taxon>
        <taxon>Bacillati</taxon>
        <taxon>Bacillota</taxon>
        <taxon>Clostridia</taxon>
        <taxon>Eubacteriales</taxon>
        <taxon>Clostridiaceae</taxon>
        <taxon>Clostridium</taxon>
    </lineage>
</organism>
<protein>
    <recommendedName>
        <fullName evidence="3">asparagine synthase (glutamine-hydrolyzing)</fullName>
        <ecNumber evidence="3">6.3.5.4</ecNumber>
    </recommendedName>
</protein>
<dbReference type="Gene3D" id="3.40.50.620">
    <property type="entry name" value="HUPs"/>
    <property type="match status" value="1"/>
</dbReference>
<dbReference type="Proteomes" id="UP000190951">
    <property type="component" value="Chromosome"/>
</dbReference>
<dbReference type="GO" id="GO:0004066">
    <property type="term" value="F:asparagine synthase (glutamine-hydrolyzing) activity"/>
    <property type="evidence" value="ECO:0007669"/>
    <property type="project" value="UniProtKB-EC"/>
</dbReference>
<proteinExistence type="inferred from homology"/>
<keyword evidence="6" id="KW-0061">Asparagine biosynthesis</keyword>
<dbReference type="Gene3D" id="3.60.20.10">
    <property type="entry name" value="Glutamine Phosphoribosylpyrophosphate, subunit 1, domain 1"/>
    <property type="match status" value="1"/>
</dbReference>
<dbReference type="GO" id="GO:0005524">
    <property type="term" value="F:ATP binding"/>
    <property type="evidence" value="ECO:0007669"/>
    <property type="project" value="UniProtKB-KW"/>
</dbReference>
<keyword evidence="9" id="KW-0436">Ligase</keyword>
<dbReference type="PANTHER" id="PTHR43284">
    <property type="entry name" value="ASPARAGINE SYNTHETASE (GLUTAMINE-HYDROLYZING)"/>
    <property type="match status" value="1"/>
</dbReference>
<keyword evidence="7" id="KW-0315">Glutamine amidotransferase</keyword>
<evidence type="ECO:0000313" key="9">
    <source>
        <dbReference type="EMBL" id="URZ11270.1"/>
    </source>
</evidence>
<dbReference type="Pfam" id="PF00733">
    <property type="entry name" value="Asn_synthase"/>
    <property type="match status" value="1"/>
</dbReference>
<dbReference type="SUPFAM" id="SSF52402">
    <property type="entry name" value="Adenine nucleotide alpha hydrolases-like"/>
    <property type="match status" value="1"/>
</dbReference>
<dbReference type="GO" id="GO:0006529">
    <property type="term" value="P:asparagine biosynthetic process"/>
    <property type="evidence" value="ECO:0007669"/>
    <property type="project" value="UniProtKB-KW"/>
</dbReference>
<dbReference type="NCBIfam" id="TIGR01536">
    <property type="entry name" value="asn_synth_AEB"/>
    <property type="match status" value="1"/>
</dbReference>
<dbReference type="InterPro" id="IPR051786">
    <property type="entry name" value="ASN_synthetase/amidase"/>
</dbReference>
<evidence type="ECO:0000256" key="4">
    <source>
        <dbReference type="ARBA" id="ARBA00022741"/>
    </source>
</evidence>
<dbReference type="Pfam" id="PF13537">
    <property type="entry name" value="GATase_7"/>
    <property type="match status" value="1"/>
</dbReference>
<dbReference type="InterPro" id="IPR001962">
    <property type="entry name" value="Asn_synthase"/>
</dbReference>
<comment type="similarity">
    <text evidence="2">Belongs to the asparagine synthetase family.</text>
</comment>
<keyword evidence="4" id="KW-0547">Nucleotide-binding</keyword>
<evidence type="ECO:0000256" key="6">
    <source>
        <dbReference type="ARBA" id="ARBA00022888"/>
    </source>
</evidence>
<dbReference type="InterPro" id="IPR017932">
    <property type="entry name" value="GATase_2_dom"/>
</dbReference>
<sequence length="391" mass="43991">MCGIAGFVNFKKSLIDKKNVIENMTNTLIKRGPNEKGYYVSKNVLLGHRRLVVVDPTGGSQPMIKIHNGKKYIIVYNGELYNTEDLRKELLSAGYEFSSYSDTEVLLTSYIHWKEECVNHINGIFSFAVYSENDKKIFLARDPLGVKPLFYTIKNNNLIFGSEIKTLLANPLVEPILTKEGLTEIFALGPARNLGSGIFKDIYEVPPANFLEFTEHSFKLYEYWKLECKPHTETAEETADHINYLLTDAIKRQLYADVPVCTFLSGGLDSSIISAVAAKEFKKQGKTLNTYSIDYKDNNLYFKNDNFVITPDSVWAEKMHNFIGSNHHNVINDNLNLASALYDAVKANDLPGMADIDSSLFLFCKGVVKDNVVSLSGESAIQVIKKHTPIK</sequence>
<dbReference type="SUPFAM" id="SSF56235">
    <property type="entry name" value="N-terminal nucleophile aminohydrolases (Ntn hydrolases)"/>
    <property type="match status" value="1"/>
</dbReference>
<comment type="catalytic activity">
    <reaction evidence="8">
        <text>L-aspartate + L-glutamine + ATP + H2O = L-asparagine + L-glutamate + AMP + diphosphate + H(+)</text>
        <dbReference type="Rhea" id="RHEA:12228"/>
        <dbReference type="ChEBI" id="CHEBI:15377"/>
        <dbReference type="ChEBI" id="CHEBI:15378"/>
        <dbReference type="ChEBI" id="CHEBI:29985"/>
        <dbReference type="ChEBI" id="CHEBI:29991"/>
        <dbReference type="ChEBI" id="CHEBI:30616"/>
        <dbReference type="ChEBI" id="CHEBI:33019"/>
        <dbReference type="ChEBI" id="CHEBI:58048"/>
        <dbReference type="ChEBI" id="CHEBI:58359"/>
        <dbReference type="ChEBI" id="CHEBI:456215"/>
        <dbReference type="EC" id="6.3.5.4"/>
    </reaction>
</comment>
<name>A0A1S8LZ37_9CLOT</name>
<dbReference type="EMBL" id="CP096983">
    <property type="protein sequence ID" value="URZ11270.1"/>
    <property type="molecule type" value="Genomic_DNA"/>
</dbReference>
<keyword evidence="10" id="KW-1185">Reference proteome</keyword>
<dbReference type="InterPro" id="IPR006426">
    <property type="entry name" value="Asn_synth_AEB"/>
</dbReference>
<dbReference type="AlphaFoldDB" id="A0A1S8LZ37"/>
<evidence type="ECO:0000256" key="3">
    <source>
        <dbReference type="ARBA" id="ARBA00012737"/>
    </source>
</evidence>
<dbReference type="EC" id="6.3.5.4" evidence="3"/>
<keyword evidence="5" id="KW-0067">ATP-binding</keyword>
<evidence type="ECO:0000313" key="10">
    <source>
        <dbReference type="Proteomes" id="UP000190951"/>
    </source>
</evidence>
<dbReference type="KEGG" id="crw:CROST_019870"/>
<dbReference type="CDD" id="cd01991">
    <property type="entry name" value="Asn_synthase_B_C"/>
    <property type="match status" value="1"/>
</dbReference>
<evidence type="ECO:0000256" key="1">
    <source>
        <dbReference type="ARBA" id="ARBA00005187"/>
    </source>
</evidence>
<dbReference type="PROSITE" id="PS51278">
    <property type="entry name" value="GATASE_TYPE_2"/>
    <property type="match status" value="1"/>
</dbReference>
<evidence type="ECO:0000256" key="5">
    <source>
        <dbReference type="ARBA" id="ARBA00022840"/>
    </source>
</evidence>
<dbReference type="PANTHER" id="PTHR43284:SF1">
    <property type="entry name" value="ASPARAGINE SYNTHETASE"/>
    <property type="match status" value="1"/>
</dbReference>
<evidence type="ECO:0000256" key="7">
    <source>
        <dbReference type="ARBA" id="ARBA00022962"/>
    </source>
</evidence>
<dbReference type="InterPro" id="IPR033738">
    <property type="entry name" value="AsnB_N"/>
</dbReference>
<reference evidence="9 10" key="1">
    <citation type="submission" date="2022-04" db="EMBL/GenBank/DDBJ databases">
        <title>Genome sequence of C. roseum typestrain.</title>
        <authorList>
            <person name="Poehlein A."/>
            <person name="Schoch T."/>
            <person name="Duerre P."/>
            <person name="Daniel R."/>
        </authorList>
    </citation>
    <scope>NUCLEOTIDE SEQUENCE [LARGE SCALE GENOMIC DNA]</scope>
    <source>
        <strain evidence="9 10">DSM 7320</strain>
    </source>
</reference>
<dbReference type="GO" id="GO:0005829">
    <property type="term" value="C:cytosol"/>
    <property type="evidence" value="ECO:0007669"/>
    <property type="project" value="TreeGrafter"/>
</dbReference>
<evidence type="ECO:0000256" key="8">
    <source>
        <dbReference type="ARBA" id="ARBA00048741"/>
    </source>
</evidence>
<evidence type="ECO:0000256" key="2">
    <source>
        <dbReference type="ARBA" id="ARBA00005752"/>
    </source>
</evidence>